<dbReference type="GO" id="GO:0015343">
    <property type="term" value="F:siderophore-iron transmembrane transporter activity"/>
    <property type="evidence" value="ECO:0007669"/>
    <property type="project" value="TreeGrafter"/>
</dbReference>
<dbReference type="SUPFAM" id="SSF103473">
    <property type="entry name" value="MFS general substrate transporter"/>
    <property type="match status" value="1"/>
</dbReference>
<evidence type="ECO:0000256" key="3">
    <source>
        <dbReference type="ARBA" id="ARBA00022989"/>
    </source>
</evidence>
<dbReference type="Pfam" id="PF07690">
    <property type="entry name" value="MFS_1"/>
    <property type="match status" value="1"/>
</dbReference>
<dbReference type="GO" id="GO:0005886">
    <property type="term" value="C:plasma membrane"/>
    <property type="evidence" value="ECO:0007669"/>
    <property type="project" value="TreeGrafter"/>
</dbReference>
<dbReference type="PANTHER" id="PTHR23501:SF200">
    <property type="entry name" value="TRANSPORTER, PUTATIVE (AFU_ORTHOLOGUE AFUA_3G01360)-RELATED"/>
    <property type="match status" value="1"/>
</dbReference>
<protein>
    <recommendedName>
        <fullName evidence="6">Major facilitator superfamily (MFS) profile domain-containing protein</fullName>
    </recommendedName>
</protein>
<sequence>MGVSAKIVSHFRPASNGEVTEVQSQDVTSAVADGGEKGIVEVTAEPKEDKQAGVSTIEAVQAIWGKKGFRIILFGLAMIMILFELDNSTVYTYSNYATSAFNKLSALSTLNTATTIIFAVVKPPIAKLSNVIGRGQTFCGTICCYLLAYMLMASSKSIGPYAAGMVFYNIGQSGTNVMTNVLISDVTTPRWRGFALGIAYFPFLITPWVSAIIVGKVVGEGGIGTHFSAVL</sequence>
<keyword evidence="4 5" id="KW-0472">Membrane</keyword>
<accession>A0A3D8SAQ1</accession>
<evidence type="ECO:0000256" key="1">
    <source>
        <dbReference type="ARBA" id="ARBA00004141"/>
    </source>
</evidence>
<feature type="transmembrane region" description="Helical" evidence="5">
    <location>
        <begin position="161"/>
        <end position="182"/>
    </location>
</feature>
<evidence type="ECO:0000256" key="5">
    <source>
        <dbReference type="SAM" id="Phobius"/>
    </source>
</evidence>
<dbReference type="Gene3D" id="1.20.1250.20">
    <property type="entry name" value="MFS general substrate transporter like domains"/>
    <property type="match status" value="1"/>
</dbReference>
<keyword evidence="2 5" id="KW-0812">Transmembrane</keyword>
<evidence type="ECO:0000313" key="7">
    <source>
        <dbReference type="EMBL" id="RDW82868.1"/>
    </source>
</evidence>
<dbReference type="InterPro" id="IPR020846">
    <property type="entry name" value="MFS_dom"/>
</dbReference>
<dbReference type="OrthoDB" id="2241241at2759"/>
<evidence type="ECO:0000259" key="6">
    <source>
        <dbReference type="PROSITE" id="PS50850"/>
    </source>
</evidence>
<comment type="subcellular location">
    <subcellularLocation>
        <location evidence="1">Membrane</location>
        <topology evidence="1">Multi-pass membrane protein</topology>
    </subcellularLocation>
</comment>
<dbReference type="AlphaFoldDB" id="A0A3D8SAQ1"/>
<name>A0A3D8SAQ1_9HELO</name>
<dbReference type="PANTHER" id="PTHR23501">
    <property type="entry name" value="MAJOR FACILITATOR SUPERFAMILY"/>
    <property type="match status" value="1"/>
</dbReference>
<feature type="transmembrane region" description="Helical" evidence="5">
    <location>
        <begin position="194"/>
        <end position="214"/>
    </location>
</feature>
<feature type="domain" description="Major facilitator superfamily (MFS) profile" evidence="6">
    <location>
        <begin position="72"/>
        <end position="231"/>
    </location>
</feature>
<keyword evidence="3 5" id="KW-1133">Transmembrane helix</keyword>
<feature type="transmembrane region" description="Helical" evidence="5">
    <location>
        <begin position="68"/>
        <end position="85"/>
    </location>
</feature>
<evidence type="ECO:0000256" key="2">
    <source>
        <dbReference type="ARBA" id="ARBA00022692"/>
    </source>
</evidence>
<feature type="transmembrane region" description="Helical" evidence="5">
    <location>
        <begin position="105"/>
        <end position="125"/>
    </location>
</feature>
<evidence type="ECO:0000256" key="4">
    <source>
        <dbReference type="ARBA" id="ARBA00023136"/>
    </source>
</evidence>
<dbReference type="EMBL" id="PDLM01000003">
    <property type="protein sequence ID" value="RDW82868.1"/>
    <property type="molecule type" value="Genomic_DNA"/>
</dbReference>
<dbReference type="InterPro" id="IPR036259">
    <property type="entry name" value="MFS_trans_sf"/>
</dbReference>
<dbReference type="InterPro" id="IPR011701">
    <property type="entry name" value="MFS"/>
</dbReference>
<proteinExistence type="predicted"/>
<organism evidence="7 8">
    <name type="scientific">Coleophoma cylindrospora</name>
    <dbReference type="NCBI Taxonomy" id="1849047"/>
    <lineage>
        <taxon>Eukaryota</taxon>
        <taxon>Fungi</taxon>
        <taxon>Dikarya</taxon>
        <taxon>Ascomycota</taxon>
        <taxon>Pezizomycotina</taxon>
        <taxon>Leotiomycetes</taxon>
        <taxon>Helotiales</taxon>
        <taxon>Dermateaceae</taxon>
        <taxon>Coleophoma</taxon>
    </lineage>
</organism>
<evidence type="ECO:0000313" key="8">
    <source>
        <dbReference type="Proteomes" id="UP000256645"/>
    </source>
</evidence>
<gene>
    <name evidence="7" type="ORF">BP6252_03980</name>
</gene>
<feature type="transmembrane region" description="Helical" evidence="5">
    <location>
        <begin position="137"/>
        <end position="155"/>
    </location>
</feature>
<dbReference type="Proteomes" id="UP000256645">
    <property type="component" value="Unassembled WGS sequence"/>
</dbReference>
<dbReference type="PROSITE" id="PS50850">
    <property type="entry name" value="MFS"/>
    <property type="match status" value="1"/>
</dbReference>
<reference evidence="7 8" key="1">
    <citation type="journal article" date="2018" name="IMA Fungus">
        <title>IMA Genome-F 9: Draft genome sequence of Annulohypoxylon stygium, Aspergillus mulundensis, Berkeleyomyces basicola (syn. Thielaviopsis basicola), Ceratocystis smalleyi, two Cercospora beticola strains, Coleophoma cylindrospora, Fusarium fracticaudum, Phialophora cf. hyalina, and Morchella septimelata.</title>
        <authorList>
            <person name="Wingfield B.D."/>
            <person name="Bills G.F."/>
            <person name="Dong Y."/>
            <person name="Huang W."/>
            <person name="Nel W.J."/>
            <person name="Swalarsk-Parry B.S."/>
            <person name="Vaghefi N."/>
            <person name="Wilken P.M."/>
            <person name="An Z."/>
            <person name="de Beer Z.W."/>
            <person name="De Vos L."/>
            <person name="Chen L."/>
            <person name="Duong T.A."/>
            <person name="Gao Y."/>
            <person name="Hammerbacher A."/>
            <person name="Kikkert J.R."/>
            <person name="Li Y."/>
            <person name="Li H."/>
            <person name="Li K."/>
            <person name="Li Q."/>
            <person name="Liu X."/>
            <person name="Ma X."/>
            <person name="Naidoo K."/>
            <person name="Pethybridge S.J."/>
            <person name="Sun J."/>
            <person name="Steenkamp E.T."/>
            <person name="van der Nest M.A."/>
            <person name="van Wyk S."/>
            <person name="Wingfield M.J."/>
            <person name="Xiong C."/>
            <person name="Yue Q."/>
            <person name="Zhang X."/>
        </authorList>
    </citation>
    <scope>NUCLEOTIDE SEQUENCE [LARGE SCALE GENOMIC DNA]</scope>
    <source>
        <strain evidence="7 8">BP6252</strain>
    </source>
</reference>
<comment type="caution">
    <text evidence="7">The sequence shown here is derived from an EMBL/GenBank/DDBJ whole genome shotgun (WGS) entry which is preliminary data.</text>
</comment>
<keyword evidence="8" id="KW-1185">Reference proteome</keyword>